<keyword evidence="4" id="KW-1185">Reference proteome</keyword>
<organism evidence="3 4">
    <name type="scientific">Streptomyces sp. 900129855</name>
    <dbReference type="NCBI Taxonomy" id="3155129"/>
    <lineage>
        <taxon>Bacteria</taxon>
        <taxon>Bacillati</taxon>
        <taxon>Actinomycetota</taxon>
        <taxon>Actinomycetes</taxon>
        <taxon>Kitasatosporales</taxon>
        <taxon>Streptomycetaceae</taxon>
        <taxon>Streptomyces</taxon>
    </lineage>
</organism>
<evidence type="ECO:0000259" key="2">
    <source>
        <dbReference type="Pfam" id="PF22124"/>
    </source>
</evidence>
<accession>A0ABV2ZW48</accession>
<dbReference type="EMBL" id="JBEZVE010000032">
    <property type="protein sequence ID" value="MEU3786799.1"/>
    <property type="molecule type" value="Genomic_DNA"/>
</dbReference>
<comment type="caution">
    <text evidence="3">The sequence shown here is derived from an EMBL/GenBank/DDBJ whole genome shotgun (WGS) entry which is preliminary data.</text>
</comment>
<feature type="domain" description="Glycosyl hydrolase family 95 catalytic" evidence="2">
    <location>
        <begin position="312"/>
        <end position="610"/>
    </location>
</feature>
<reference evidence="3 4" key="1">
    <citation type="submission" date="2024-06" db="EMBL/GenBank/DDBJ databases">
        <title>The Natural Products Discovery Center: Release of the First 8490 Sequenced Strains for Exploring Actinobacteria Biosynthetic Diversity.</title>
        <authorList>
            <person name="Kalkreuter E."/>
            <person name="Kautsar S.A."/>
            <person name="Yang D."/>
            <person name="Bader C.D."/>
            <person name="Teijaro C.N."/>
            <person name="Fluegel L."/>
            <person name="Davis C.M."/>
            <person name="Simpson J.R."/>
            <person name="Lauterbach L."/>
            <person name="Steele A.D."/>
            <person name="Gui C."/>
            <person name="Meng S."/>
            <person name="Li G."/>
            <person name="Viehrig K."/>
            <person name="Ye F."/>
            <person name="Su P."/>
            <person name="Kiefer A.F."/>
            <person name="Nichols A."/>
            <person name="Cepeda A.J."/>
            <person name="Yan W."/>
            <person name="Fan B."/>
            <person name="Jiang Y."/>
            <person name="Adhikari A."/>
            <person name="Zheng C.-J."/>
            <person name="Schuster L."/>
            <person name="Cowan T.M."/>
            <person name="Smanski M.J."/>
            <person name="Chevrette M.G."/>
            <person name="De Carvalho L.P.S."/>
            <person name="Shen B."/>
        </authorList>
    </citation>
    <scope>NUCLEOTIDE SEQUENCE [LARGE SCALE GENOMIC DNA]</scope>
    <source>
        <strain evidence="3 4">NPDC033843</strain>
    </source>
</reference>
<dbReference type="InterPro" id="IPR006311">
    <property type="entry name" value="TAT_signal"/>
</dbReference>
<name>A0ABV2ZW48_9ACTN</name>
<dbReference type="RefSeq" id="WP_334582988.1">
    <property type="nucleotide sequence ID" value="NZ_JBEZVE010000032.1"/>
</dbReference>
<feature type="chain" id="PRO_5047537152" evidence="1">
    <location>
        <begin position="36"/>
        <end position="766"/>
    </location>
</feature>
<sequence length="766" mass="84464">MTSQPGKRLPVPRRAVLGTALGGAAVTALPGTAHAEPSSAVGKRPWKLSSTMTTDGAWSRFLRDQDLLWTRLPTRWYEGPFLGDGLLGSMIYQEPGANRIRFTVQHGRVQDHRPQFGSGWGTCRLPVGHLTLDPVGTITAVDWRLSLWNAELTGTVTTTAGTLTLSALIHDEVLAARVTAGGGERVTWTFHPEEAISPRKIQEAPPTDYTANPAWTTRTAADGTEQVLQPLSGGGQTATAYRRTGDDLLVSVGHSFPSDTAAEADSLRNLRRAASYSALRRRHTSWWHAFYPKSFVSFPDRRLQSFHWIQLYKVASASRAGGPVMATSGPWLEPTPWPAVWWNLNVQLEYWLIHGSNHPELDSLASTLRQNQEQLIANVPTAYRADSSGIGRSSDMFGNREVGRPGTGAETGDLTWALHNVWLSYRHSMDTSLLRDTIHPVLRRAIAYYLHFLTPGSDGRLHLPSTLSPEYPVVPPQDTNYDLALIRWGCQTLIESAELLGVDEELIPRWRDVLARLTPYPVDDNGFMIGADTPYAQSHRHYSHLLMVYPLYLVNWDQPESRDLITRSVVRWHALTGAHRGYSYTGAASLYAMTGDGDTAIGYLRKFFDTTTRYPCQANTHYTEAGPVIETPLSASQSLHDMFCQSWGGVIRVFPAVPSDWADVTLHDFRTQGAFLVSAVRKAGRTRFIRIRSLAGEPLKLRHGLTGALTVLLDDGSPARTHALADGTLAIDLPKGREVLVHSGSRPDLVVKPVAVSEPGPAWGLP</sequence>
<protein>
    <submittedName>
        <fullName evidence="3">Tat pathway signal sequence domain protein</fullName>
    </submittedName>
</protein>
<evidence type="ECO:0000313" key="3">
    <source>
        <dbReference type="EMBL" id="MEU3786799.1"/>
    </source>
</evidence>
<dbReference type="Gene3D" id="1.50.10.10">
    <property type="match status" value="1"/>
</dbReference>
<dbReference type="InterPro" id="IPR054363">
    <property type="entry name" value="GH95_cat"/>
</dbReference>
<dbReference type="SUPFAM" id="SSF48208">
    <property type="entry name" value="Six-hairpin glycosidases"/>
    <property type="match status" value="1"/>
</dbReference>
<dbReference type="InterPro" id="IPR008928">
    <property type="entry name" value="6-hairpin_glycosidase_sf"/>
</dbReference>
<keyword evidence="1" id="KW-0732">Signal</keyword>
<dbReference type="PANTHER" id="PTHR31084">
    <property type="entry name" value="ALPHA-L-FUCOSIDASE 2"/>
    <property type="match status" value="1"/>
</dbReference>
<dbReference type="Pfam" id="PF22124">
    <property type="entry name" value="Glyco_hydro_95_cat"/>
    <property type="match status" value="1"/>
</dbReference>
<evidence type="ECO:0000256" key="1">
    <source>
        <dbReference type="SAM" id="SignalP"/>
    </source>
</evidence>
<evidence type="ECO:0000313" key="4">
    <source>
        <dbReference type="Proteomes" id="UP001550739"/>
    </source>
</evidence>
<feature type="signal peptide" evidence="1">
    <location>
        <begin position="1"/>
        <end position="35"/>
    </location>
</feature>
<dbReference type="PROSITE" id="PS51318">
    <property type="entry name" value="TAT"/>
    <property type="match status" value="1"/>
</dbReference>
<proteinExistence type="predicted"/>
<gene>
    <name evidence="3" type="ORF">AB0E89_40810</name>
</gene>
<dbReference type="Proteomes" id="UP001550739">
    <property type="component" value="Unassembled WGS sequence"/>
</dbReference>
<dbReference type="PANTHER" id="PTHR31084:SF0">
    <property type="entry name" value="ALPHA-L-FUCOSIDASE 2"/>
    <property type="match status" value="1"/>
</dbReference>
<dbReference type="InterPro" id="IPR012341">
    <property type="entry name" value="6hp_glycosidase-like_sf"/>
</dbReference>